<accession>A0A9W7ZZY7</accession>
<organism evidence="3 4">
    <name type="scientific">Mycoemilia scoparia</name>
    <dbReference type="NCBI Taxonomy" id="417184"/>
    <lineage>
        <taxon>Eukaryota</taxon>
        <taxon>Fungi</taxon>
        <taxon>Fungi incertae sedis</taxon>
        <taxon>Zoopagomycota</taxon>
        <taxon>Kickxellomycotina</taxon>
        <taxon>Kickxellomycetes</taxon>
        <taxon>Kickxellales</taxon>
        <taxon>Kickxellaceae</taxon>
        <taxon>Mycoemilia</taxon>
    </lineage>
</organism>
<gene>
    <name evidence="3" type="ORF">H4219_003493</name>
</gene>
<dbReference type="EMBL" id="JANBPU010000086">
    <property type="protein sequence ID" value="KAJ1916911.1"/>
    <property type="molecule type" value="Genomic_DNA"/>
</dbReference>
<dbReference type="Proteomes" id="UP001150538">
    <property type="component" value="Unassembled WGS sequence"/>
</dbReference>
<dbReference type="AlphaFoldDB" id="A0A9W7ZZY7"/>
<name>A0A9W7ZZY7_9FUNG</name>
<sequence>MVQMLQVSPNINCDMSILPPKFGDNGNPWEWIERAQMYYEAASDLSPTKCLYSLCLRLEGGPFAWFINKKKSNDNMIPWDNFTAFETDFRKFFCIESDLVLAEMELEALRHQRSLDDYINKFLKLTLRISDMSDPEKRRRFVAGLKPRVKDGLVGGSCVTFEDAVIKARLVDKMNTATNWRTKSQKKKKNASKSAKQISQNADVQTLVKQQEHAGTINSDAMANSHSLQLLPSTIISAPYKRHNRQSKEYTRQTSLTTGPCHCHIPSVFQQVDRNRSYSNCNKHGVVANDCHSKPRK</sequence>
<evidence type="ECO:0000259" key="2">
    <source>
        <dbReference type="Pfam" id="PF03732"/>
    </source>
</evidence>
<dbReference type="Pfam" id="PF03732">
    <property type="entry name" value="Retrotrans_gag"/>
    <property type="match status" value="1"/>
</dbReference>
<dbReference type="InterPro" id="IPR005162">
    <property type="entry name" value="Retrotrans_gag_dom"/>
</dbReference>
<protein>
    <recommendedName>
        <fullName evidence="2">Retrotransposon gag domain-containing protein</fullName>
    </recommendedName>
</protein>
<keyword evidence="4" id="KW-1185">Reference proteome</keyword>
<reference evidence="3" key="1">
    <citation type="submission" date="2022-07" db="EMBL/GenBank/DDBJ databases">
        <title>Phylogenomic reconstructions and comparative analyses of Kickxellomycotina fungi.</title>
        <authorList>
            <person name="Reynolds N.K."/>
            <person name="Stajich J.E."/>
            <person name="Barry K."/>
            <person name="Grigoriev I.V."/>
            <person name="Crous P."/>
            <person name="Smith M.E."/>
        </authorList>
    </citation>
    <scope>NUCLEOTIDE SEQUENCE</scope>
    <source>
        <strain evidence="3">NBRC 100468</strain>
    </source>
</reference>
<comment type="caution">
    <text evidence="3">The sequence shown here is derived from an EMBL/GenBank/DDBJ whole genome shotgun (WGS) entry which is preliminary data.</text>
</comment>
<evidence type="ECO:0000256" key="1">
    <source>
        <dbReference type="SAM" id="MobiDB-lite"/>
    </source>
</evidence>
<dbReference type="OrthoDB" id="5591196at2759"/>
<feature type="domain" description="Retrotransposon gag" evidence="2">
    <location>
        <begin position="58"/>
        <end position="147"/>
    </location>
</feature>
<evidence type="ECO:0000313" key="4">
    <source>
        <dbReference type="Proteomes" id="UP001150538"/>
    </source>
</evidence>
<feature type="region of interest" description="Disordered" evidence="1">
    <location>
        <begin position="180"/>
        <end position="203"/>
    </location>
</feature>
<evidence type="ECO:0000313" key="3">
    <source>
        <dbReference type="EMBL" id="KAJ1916911.1"/>
    </source>
</evidence>
<proteinExistence type="predicted"/>